<dbReference type="HAMAP" id="MF_01479">
    <property type="entry name" value="WhiB"/>
    <property type="match status" value="1"/>
</dbReference>
<feature type="binding site" evidence="11">
    <location>
        <position position="46"/>
    </location>
    <ligand>
        <name>[4Fe-4S] cluster</name>
        <dbReference type="ChEBI" id="CHEBI:49883"/>
    </ligand>
</feature>
<keyword evidence="10 11" id="KW-0804">Transcription</keyword>
<keyword evidence="11" id="KW-0963">Cytoplasm</keyword>
<evidence type="ECO:0000259" key="12">
    <source>
        <dbReference type="PROSITE" id="PS51674"/>
    </source>
</evidence>
<evidence type="ECO:0000313" key="13">
    <source>
        <dbReference type="EMBL" id="MEB3967199.1"/>
    </source>
</evidence>
<evidence type="ECO:0000256" key="3">
    <source>
        <dbReference type="ARBA" id="ARBA00022485"/>
    </source>
</evidence>
<dbReference type="PROSITE" id="PS51674">
    <property type="entry name" value="4FE4S_WBL"/>
    <property type="match status" value="1"/>
</dbReference>
<dbReference type="PANTHER" id="PTHR38839:SF6">
    <property type="entry name" value="TRANSCRIPTIONAL REGULATOR WHIB1"/>
    <property type="match status" value="1"/>
</dbReference>
<keyword evidence="9 11" id="KW-1015">Disulfide bond</keyword>
<evidence type="ECO:0000256" key="11">
    <source>
        <dbReference type="HAMAP-Rule" id="MF_01479"/>
    </source>
</evidence>
<evidence type="ECO:0000313" key="14">
    <source>
        <dbReference type="Proteomes" id="UP001352223"/>
    </source>
</evidence>
<keyword evidence="14" id="KW-1185">Reference proteome</keyword>
<keyword evidence="5 11" id="KW-0408">Iron</keyword>
<evidence type="ECO:0000256" key="9">
    <source>
        <dbReference type="ARBA" id="ARBA00023157"/>
    </source>
</evidence>
<gene>
    <name evidence="11" type="primary">whiB</name>
    <name evidence="13" type="ORF">OKJ48_44245</name>
</gene>
<dbReference type="PANTHER" id="PTHR38839">
    <property type="entry name" value="TRANSCRIPTIONAL REGULATOR WHID-RELATED"/>
    <property type="match status" value="1"/>
</dbReference>
<evidence type="ECO:0000256" key="4">
    <source>
        <dbReference type="ARBA" id="ARBA00022723"/>
    </source>
</evidence>
<evidence type="ECO:0000256" key="7">
    <source>
        <dbReference type="ARBA" id="ARBA00023015"/>
    </source>
</evidence>
<comment type="PTM">
    <text evidence="11">Upon Fe-S cluster removal intramolecular disulfide bonds are formed.</text>
</comment>
<comment type="similarity">
    <text evidence="2 11">Belongs to the WhiB family.</text>
</comment>
<dbReference type="EMBL" id="JAOZYB010000379">
    <property type="protein sequence ID" value="MEB3967199.1"/>
    <property type="molecule type" value="Genomic_DNA"/>
</dbReference>
<comment type="cofactor">
    <cofactor evidence="11">
        <name>[4Fe-4S] cluster</name>
        <dbReference type="ChEBI" id="CHEBI:49883"/>
    </cofactor>
    <text evidence="11">Binds 1 [4Fe-4S] cluster per subunit. Following nitrosylation of the [4Fe-4S] cluster binds 1 [4Fe-8(NO)] cluster per subunit.</text>
</comment>
<organism evidence="13 14">
    <name type="scientific">Streptomyces kunmingensis</name>
    <dbReference type="NCBI Taxonomy" id="68225"/>
    <lineage>
        <taxon>Bacteria</taxon>
        <taxon>Bacillati</taxon>
        <taxon>Actinomycetota</taxon>
        <taxon>Actinomycetes</taxon>
        <taxon>Kitasatosporales</taxon>
        <taxon>Streptomycetaceae</taxon>
        <taxon>Streptomyces</taxon>
    </lineage>
</organism>
<feature type="domain" description="4Fe-4S Wbl-type" evidence="12">
    <location>
        <begin position="8"/>
        <end position="70"/>
    </location>
</feature>
<protein>
    <recommendedName>
        <fullName evidence="11">Transcriptional regulator WhiB</fullName>
    </recommendedName>
</protein>
<keyword evidence="6 11" id="KW-0411">Iron-sulfur</keyword>
<proteinExistence type="inferred from homology"/>
<evidence type="ECO:0000256" key="5">
    <source>
        <dbReference type="ARBA" id="ARBA00023004"/>
    </source>
</evidence>
<accession>A0ABU6CR30</accession>
<feature type="binding site" evidence="11">
    <location>
        <position position="37"/>
    </location>
    <ligand>
        <name>[4Fe-4S] cluster</name>
        <dbReference type="ChEBI" id="CHEBI:49883"/>
    </ligand>
</feature>
<dbReference type="Proteomes" id="UP001352223">
    <property type="component" value="Unassembled WGS sequence"/>
</dbReference>
<keyword evidence="3 11" id="KW-0004">4Fe-4S</keyword>
<evidence type="ECO:0000256" key="2">
    <source>
        <dbReference type="ARBA" id="ARBA00006597"/>
    </source>
</evidence>
<evidence type="ECO:0000256" key="1">
    <source>
        <dbReference type="ARBA" id="ARBA00004496"/>
    </source>
</evidence>
<reference evidence="13 14" key="1">
    <citation type="submission" date="2022-10" db="EMBL/GenBank/DDBJ databases">
        <authorList>
            <person name="Xie J."/>
            <person name="Shen N."/>
        </authorList>
    </citation>
    <scope>NUCLEOTIDE SEQUENCE [LARGE SCALE GENOMIC DNA]</scope>
    <source>
        <strain evidence="13 14">DSM 41681</strain>
    </source>
</reference>
<evidence type="ECO:0000256" key="6">
    <source>
        <dbReference type="ARBA" id="ARBA00023014"/>
    </source>
</evidence>
<evidence type="ECO:0000256" key="10">
    <source>
        <dbReference type="ARBA" id="ARBA00023163"/>
    </source>
</evidence>
<dbReference type="InterPro" id="IPR003482">
    <property type="entry name" value="Whib"/>
</dbReference>
<comment type="caution">
    <text evidence="13">The sequence shown here is derived from an EMBL/GenBank/DDBJ whole genome shotgun (WGS) entry which is preliminary data.</text>
</comment>
<keyword evidence="7 11" id="KW-0805">Transcription regulation</keyword>
<feature type="binding site" evidence="11">
    <location>
        <position position="40"/>
    </location>
    <ligand>
        <name>[4Fe-4S] cluster</name>
        <dbReference type="ChEBI" id="CHEBI:49883"/>
    </ligand>
</feature>
<comment type="subcellular location">
    <subcellularLocation>
        <location evidence="1 11">Cytoplasm</location>
    </subcellularLocation>
</comment>
<dbReference type="RefSeq" id="WP_324777236.1">
    <property type="nucleotide sequence ID" value="NZ_BAAATS010000007.1"/>
</dbReference>
<sequence>MEWLERAACVGEDPELFFPVGSTGPALLDVHEAKAVCERCPVMSECLEYALRTGQTTGVWGGTSETERTPMLRAYRRRARQKAHAG</sequence>
<keyword evidence="8 11" id="KW-0238">DNA-binding</keyword>
<comment type="PTM">
    <text evidence="11">The Fe-S cluster can be nitrosylated by nitric oxide (NO).</text>
</comment>
<dbReference type="InterPro" id="IPR034768">
    <property type="entry name" value="4FE4S_WBL"/>
</dbReference>
<feature type="binding site" evidence="11">
    <location>
        <position position="9"/>
    </location>
    <ligand>
        <name>[4Fe-4S] cluster</name>
        <dbReference type="ChEBI" id="CHEBI:49883"/>
    </ligand>
</feature>
<dbReference type="Pfam" id="PF02467">
    <property type="entry name" value="Whib"/>
    <property type="match status" value="1"/>
</dbReference>
<name>A0ABU6CR30_9ACTN</name>
<evidence type="ECO:0000256" key="8">
    <source>
        <dbReference type="ARBA" id="ARBA00023125"/>
    </source>
</evidence>
<comment type="function">
    <text evidence="11">Acts as a transcriptional regulator. Probably redox-responsive. The apo- but not holo-form probably binds DNA.</text>
</comment>
<keyword evidence="4 11" id="KW-0479">Metal-binding</keyword>